<dbReference type="AlphaFoldDB" id="A0A212IXI1"/>
<dbReference type="EMBL" id="FLUQ01000001">
    <property type="protein sequence ID" value="SBV91943.1"/>
    <property type="molecule type" value="Genomic_DNA"/>
</dbReference>
<accession>A0A212IXI1</accession>
<sequence>MMRRLFSRKSPAGAAMLALFAGVLLVPLFPGVAHAYLDPGTGSMLLSALIGIAATVFFMVKTFYYKAAGIFYRLTGTAVPASGKNGIVFYSEGRQYWNTFRPVLEALDAKGESAAYLTSGEDDPGLSHPFTHVSARYIGSGNRAFAAMNMLEAGVCVMTTPGLDVLQIRRSPGVGHYAHLVHSPTDAALYKLYSFDWFDSVLCSGEHQIRSLRFLEQLRGTRAKELFRTGCPYMDVLADELAALPPSVTPSMEPGARLSAQGASAAPRVLLAPTWGRNGLLRRFGLDLLLPMADAGFSLTIRPHPQSRTAEPELLGDIALALAAYPNVAWDHGSSSLAAMVDSDVLVSDFSGIVFDYAFILERPVVTIAMDMDTRGMDAGDLAYPAWELDVLPELGASIAAENIRNLPETIRNLPPRAEFAARMRELRAKSLFNYRSSGAVAAEQILAVRQGLAGK</sequence>
<proteinExistence type="predicted"/>
<keyword evidence="1" id="KW-1133">Transmembrane helix</keyword>
<dbReference type="Gene3D" id="3.40.50.12580">
    <property type="match status" value="1"/>
</dbReference>
<name>A0A212IXI1_9DELT</name>
<dbReference type="InterPro" id="IPR043148">
    <property type="entry name" value="TagF_C"/>
</dbReference>
<dbReference type="GO" id="GO:0016020">
    <property type="term" value="C:membrane"/>
    <property type="evidence" value="ECO:0007669"/>
    <property type="project" value="InterPro"/>
</dbReference>
<protein>
    <recommendedName>
        <fullName evidence="3">CDP-glycerol:poly(Glycerophosphate) glycerophosphotransferase</fullName>
    </recommendedName>
</protein>
<gene>
    <name evidence="2" type="ORF">KL86DPRO_10276</name>
</gene>
<dbReference type="GO" id="GO:0047355">
    <property type="term" value="F:CDP-glycerol glycerophosphotransferase activity"/>
    <property type="evidence" value="ECO:0007669"/>
    <property type="project" value="InterPro"/>
</dbReference>
<keyword evidence="1" id="KW-0472">Membrane</keyword>
<organism evidence="2">
    <name type="scientific">uncultured delta proteobacterium</name>
    <dbReference type="NCBI Taxonomy" id="34034"/>
    <lineage>
        <taxon>Bacteria</taxon>
        <taxon>Deltaproteobacteria</taxon>
        <taxon>environmental samples</taxon>
    </lineage>
</organism>
<dbReference type="InterPro" id="IPR007554">
    <property type="entry name" value="Glycerophosphate_synth"/>
</dbReference>
<dbReference type="Pfam" id="PF04464">
    <property type="entry name" value="Glyphos_transf"/>
    <property type="match status" value="1"/>
</dbReference>
<evidence type="ECO:0008006" key="3">
    <source>
        <dbReference type="Google" id="ProtNLM"/>
    </source>
</evidence>
<evidence type="ECO:0000256" key="1">
    <source>
        <dbReference type="SAM" id="Phobius"/>
    </source>
</evidence>
<reference evidence="2" key="1">
    <citation type="submission" date="2016-04" db="EMBL/GenBank/DDBJ databases">
        <authorList>
            <person name="Evans L.H."/>
            <person name="Alamgir A."/>
            <person name="Owens N."/>
            <person name="Weber N.D."/>
            <person name="Virtaneva K."/>
            <person name="Barbian K."/>
            <person name="Babar A."/>
            <person name="Rosenke K."/>
        </authorList>
    </citation>
    <scope>NUCLEOTIDE SEQUENCE</scope>
    <source>
        <strain evidence="2">86</strain>
    </source>
</reference>
<evidence type="ECO:0000313" key="2">
    <source>
        <dbReference type="EMBL" id="SBV91943.1"/>
    </source>
</evidence>
<keyword evidence="1" id="KW-0812">Transmembrane</keyword>
<feature type="transmembrane region" description="Helical" evidence="1">
    <location>
        <begin position="45"/>
        <end position="64"/>
    </location>
</feature>